<keyword evidence="3" id="KW-0805">Transcription regulation</keyword>
<sequence length="582" mass="65994">MHIDEGVNLQLTSHALQLMNNGIAVTNYDGIITFSNQSFCSMLNKTENEIIGKQISTIIPDSKKLLVNQNDNLYKYECKIGNQVFIVNESFVYQDGKKHGSIVILETKQSKEKSIQSLETIISQYENALNLLSECILGVDEQGIINFLSGSYAQFLGIDDPKEAIGKHCTEVVENTRMHIIVKTGNAEIGHIQRINNRNIIAIRIPIAKEGKIIGAIGKIMFHDIQQFKALADQISTMESKLSYYQSELKRLQRGKLSFQSIIGESEKMNEVKAMALKVSKSRSTTLIRGESGTGKELFAHAVHNASPRAAGSFIRLNCAAIPRDLLEAELFGYEEGAFTGAKKGGKPGKIELAHNGTLFLDEIGDMPLDMQVKLLRVLQEKEIERIGGTNIRKIDVRFIAATHRNLFEMVQKGEFREDLYYRLYVFAIDIPPLRERKEDIIHITKFLIQKLNEELGSSVLSLDERVRDIFMEHDWPGNIRELENVLERSMNVVEGTIIQVHHLPVYLRKKGLQEELYDEMFAVDQDEIEMNYSLHMEVESAEKRVIARALEKTAGNRKEAAELLGIHRASLYRKIDRYGIQ</sequence>
<dbReference type="InterPro" id="IPR003593">
    <property type="entry name" value="AAA+_ATPase"/>
</dbReference>
<dbReference type="InterPro" id="IPR000014">
    <property type="entry name" value="PAS"/>
</dbReference>
<accession>A0ABU8G1Y5</accession>
<dbReference type="Pfam" id="PF00989">
    <property type="entry name" value="PAS"/>
    <property type="match status" value="2"/>
</dbReference>
<dbReference type="Gene3D" id="1.10.8.60">
    <property type="match status" value="1"/>
</dbReference>
<dbReference type="InterPro" id="IPR013767">
    <property type="entry name" value="PAS_fold"/>
</dbReference>
<keyword evidence="5" id="KW-0804">Transcription</keyword>
<evidence type="ECO:0000256" key="4">
    <source>
        <dbReference type="ARBA" id="ARBA00023125"/>
    </source>
</evidence>
<keyword evidence="2" id="KW-0067">ATP-binding</keyword>
<dbReference type="Pfam" id="PF02954">
    <property type="entry name" value="HTH_8"/>
    <property type="match status" value="1"/>
</dbReference>
<evidence type="ECO:0000256" key="5">
    <source>
        <dbReference type="ARBA" id="ARBA00023163"/>
    </source>
</evidence>
<reference evidence="8 9" key="1">
    <citation type="submission" date="2024-01" db="EMBL/GenBank/DDBJ databases">
        <title>Seven novel Bacillus-like species.</title>
        <authorList>
            <person name="Liu G."/>
        </authorList>
    </citation>
    <scope>NUCLEOTIDE SEQUENCE [LARGE SCALE GENOMIC DNA]</scope>
    <source>
        <strain evidence="8 9">FJAT-53711</strain>
    </source>
</reference>
<dbReference type="PANTHER" id="PTHR32071">
    <property type="entry name" value="TRANSCRIPTIONAL REGULATORY PROTEIN"/>
    <property type="match status" value="1"/>
</dbReference>
<dbReference type="InterPro" id="IPR009057">
    <property type="entry name" value="Homeodomain-like_sf"/>
</dbReference>
<dbReference type="InterPro" id="IPR025944">
    <property type="entry name" value="Sigma_54_int_dom_CS"/>
</dbReference>
<feature type="domain" description="Sigma-54 factor interaction" evidence="6">
    <location>
        <begin position="262"/>
        <end position="492"/>
    </location>
</feature>
<dbReference type="PROSITE" id="PS00676">
    <property type="entry name" value="SIGMA54_INTERACT_2"/>
    <property type="match status" value="1"/>
</dbReference>
<evidence type="ECO:0000313" key="9">
    <source>
        <dbReference type="Proteomes" id="UP001367922"/>
    </source>
</evidence>
<name>A0ABU8G1Y5_9BACI</name>
<dbReference type="PROSITE" id="PS50045">
    <property type="entry name" value="SIGMA54_INTERACT_4"/>
    <property type="match status" value="1"/>
</dbReference>
<keyword evidence="4" id="KW-0238">DNA-binding</keyword>
<dbReference type="Gene3D" id="1.10.10.60">
    <property type="entry name" value="Homeodomain-like"/>
    <property type="match status" value="1"/>
</dbReference>
<evidence type="ECO:0000259" key="7">
    <source>
        <dbReference type="PROSITE" id="PS50112"/>
    </source>
</evidence>
<dbReference type="InterPro" id="IPR027417">
    <property type="entry name" value="P-loop_NTPase"/>
</dbReference>
<dbReference type="RefSeq" id="WP_336483444.1">
    <property type="nucleotide sequence ID" value="NZ_JBAWSV010000006.1"/>
</dbReference>
<dbReference type="Proteomes" id="UP001367922">
    <property type="component" value="Unassembled WGS sequence"/>
</dbReference>
<dbReference type="InterPro" id="IPR058031">
    <property type="entry name" value="AAA_lid_NorR"/>
</dbReference>
<dbReference type="SUPFAM" id="SSF52540">
    <property type="entry name" value="P-loop containing nucleoside triphosphate hydrolases"/>
    <property type="match status" value="1"/>
</dbReference>
<dbReference type="EMBL" id="JBAWSV010000006">
    <property type="protein sequence ID" value="MEI4831389.1"/>
    <property type="molecule type" value="Genomic_DNA"/>
</dbReference>
<keyword evidence="1" id="KW-0547">Nucleotide-binding</keyword>
<dbReference type="PROSITE" id="PS00688">
    <property type="entry name" value="SIGMA54_INTERACT_3"/>
    <property type="match status" value="1"/>
</dbReference>
<dbReference type="CDD" id="cd00130">
    <property type="entry name" value="PAS"/>
    <property type="match status" value="1"/>
</dbReference>
<dbReference type="SMART" id="SM00382">
    <property type="entry name" value="AAA"/>
    <property type="match status" value="1"/>
</dbReference>
<proteinExistence type="predicted"/>
<dbReference type="InterPro" id="IPR035965">
    <property type="entry name" value="PAS-like_dom_sf"/>
</dbReference>
<evidence type="ECO:0000256" key="2">
    <source>
        <dbReference type="ARBA" id="ARBA00022840"/>
    </source>
</evidence>
<organism evidence="8 9">
    <name type="scientific">Bacillus yunxiaonensis</name>
    <dbReference type="NCBI Taxonomy" id="3127665"/>
    <lineage>
        <taxon>Bacteria</taxon>
        <taxon>Bacillati</taxon>
        <taxon>Bacillota</taxon>
        <taxon>Bacilli</taxon>
        <taxon>Bacillales</taxon>
        <taxon>Bacillaceae</taxon>
        <taxon>Bacillus</taxon>
    </lineage>
</organism>
<dbReference type="Gene3D" id="3.40.50.300">
    <property type="entry name" value="P-loop containing nucleotide triphosphate hydrolases"/>
    <property type="match status" value="1"/>
</dbReference>
<comment type="caution">
    <text evidence="8">The sequence shown here is derived from an EMBL/GenBank/DDBJ whole genome shotgun (WGS) entry which is preliminary data.</text>
</comment>
<dbReference type="PRINTS" id="PR01590">
    <property type="entry name" value="HTHFIS"/>
</dbReference>
<protein>
    <submittedName>
        <fullName evidence="8">Sigma 54-interacting transcriptional regulator</fullName>
    </submittedName>
</protein>
<keyword evidence="9" id="KW-1185">Reference proteome</keyword>
<dbReference type="InterPro" id="IPR002078">
    <property type="entry name" value="Sigma_54_int"/>
</dbReference>
<feature type="domain" description="PAS" evidence="7">
    <location>
        <begin position="8"/>
        <end position="77"/>
    </location>
</feature>
<dbReference type="PANTHER" id="PTHR32071:SF57">
    <property type="entry name" value="C4-DICARBOXYLATE TRANSPORT TRANSCRIPTIONAL REGULATORY PROTEIN DCTD"/>
    <property type="match status" value="1"/>
</dbReference>
<evidence type="ECO:0000256" key="1">
    <source>
        <dbReference type="ARBA" id="ARBA00022741"/>
    </source>
</evidence>
<dbReference type="Gene3D" id="3.30.450.20">
    <property type="entry name" value="PAS domain"/>
    <property type="match status" value="2"/>
</dbReference>
<evidence type="ECO:0000256" key="3">
    <source>
        <dbReference type="ARBA" id="ARBA00023015"/>
    </source>
</evidence>
<dbReference type="SMART" id="SM00091">
    <property type="entry name" value="PAS"/>
    <property type="match status" value="2"/>
</dbReference>
<gene>
    <name evidence="8" type="ORF">WAX78_18350</name>
</gene>
<dbReference type="CDD" id="cd00009">
    <property type="entry name" value="AAA"/>
    <property type="match status" value="1"/>
</dbReference>
<dbReference type="SUPFAM" id="SSF46689">
    <property type="entry name" value="Homeodomain-like"/>
    <property type="match status" value="1"/>
</dbReference>
<evidence type="ECO:0000313" key="8">
    <source>
        <dbReference type="EMBL" id="MEI4831389.1"/>
    </source>
</evidence>
<evidence type="ECO:0000259" key="6">
    <source>
        <dbReference type="PROSITE" id="PS50045"/>
    </source>
</evidence>
<dbReference type="InterPro" id="IPR025943">
    <property type="entry name" value="Sigma_54_int_dom_ATP-bd_2"/>
</dbReference>
<dbReference type="Pfam" id="PF00158">
    <property type="entry name" value="Sigma54_activat"/>
    <property type="match status" value="1"/>
</dbReference>
<dbReference type="PROSITE" id="PS50112">
    <property type="entry name" value="PAS"/>
    <property type="match status" value="1"/>
</dbReference>
<dbReference type="Pfam" id="PF25601">
    <property type="entry name" value="AAA_lid_14"/>
    <property type="match status" value="1"/>
</dbReference>
<dbReference type="SUPFAM" id="SSF55785">
    <property type="entry name" value="PYP-like sensor domain (PAS domain)"/>
    <property type="match status" value="2"/>
</dbReference>
<dbReference type="InterPro" id="IPR002197">
    <property type="entry name" value="HTH_Fis"/>
</dbReference>